<sequence length="339" mass="38254">MPKRPARTPRADAQNKTKSKLRQDVEALVRDHFMLINDSPDRIHEAVASNVQSTTVTAFSHKVVDPPVKDGIPDFLRDQLNEDKVDLDALTARVSVDLQLQPTRGRRGTYLHLGRLRVLVQTKIALPATTVSGVRRTNRNPGRKGALYGGKSAQWKGIPTRTSRHKQGLTGEKDLQIYQTMEDMNLEPITVNFWLAKDDDEDPMEVYTIVETLLTSRFGLYTDKVGALKKDLANLPSYGIFQCHQEFVPSNEQLTINSVAGELIDKASALANLRDYEYERRKVNTGPRPQDHEDRYQQRAAVPVADGDPCPVEGCGRPLMPEKRRFHRATNQWICQTCS</sequence>
<organism evidence="1 2">
    <name type="scientific">Aureobasidium namibiae CBS 147.97</name>
    <dbReference type="NCBI Taxonomy" id="1043004"/>
    <lineage>
        <taxon>Eukaryota</taxon>
        <taxon>Fungi</taxon>
        <taxon>Dikarya</taxon>
        <taxon>Ascomycota</taxon>
        <taxon>Pezizomycotina</taxon>
        <taxon>Dothideomycetes</taxon>
        <taxon>Dothideomycetidae</taxon>
        <taxon>Dothideales</taxon>
        <taxon>Saccotheciaceae</taxon>
        <taxon>Aureobasidium</taxon>
    </lineage>
</organism>
<name>A0A074X2C9_9PEZI</name>
<evidence type="ECO:0000313" key="2">
    <source>
        <dbReference type="Proteomes" id="UP000027730"/>
    </source>
</evidence>
<dbReference type="RefSeq" id="XP_013430505.1">
    <property type="nucleotide sequence ID" value="XM_013575051.1"/>
</dbReference>
<accession>A0A074X2C9</accession>
<dbReference type="GeneID" id="25416424"/>
<dbReference type="EMBL" id="KL584704">
    <property type="protein sequence ID" value="KEQ76147.1"/>
    <property type="molecule type" value="Genomic_DNA"/>
</dbReference>
<reference evidence="1 2" key="1">
    <citation type="journal article" date="2014" name="BMC Genomics">
        <title>Genome sequencing of four Aureobasidium pullulans varieties: biotechnological potential, stress tolerance, and description of new species.</title>
        <authorList>
            <person name="Gostin Ar C."/>
            <person name="Ohm R.A."/>
            <person name="Kogej T."/>
            <person name="Sonjak S."/>
            <person name="Turk M."/>
            <person name="Zajc J."/>
            <person name="Zalar P."/>
            <person name="Grube M."/>
            <person name="Sun H."/>
            <person name="Han J."/>
            <person name="Sharma A."/>
            <person name="Chiniquy J."/>
            <person name="Ngan C.Y."/>
            <person name="Lipzen A."/>
            <person name="Barry K."/>
            <person name="Grigoriev I.V."/>
            <person name="Gunde-Cimerman N."/>
        </authorList>
    </citation>
    <scope>NUCLEOTIDE SEQUENCE [LARGE SCALE GENOMIC DNA]</scope>
    <source>
        <strain evidence="1 2">CBS 147.97</strain>
    </source>
</reference>
<dbReference type="AlphaFoldDB" id="A0A074X2C9"/>
<protein>
    <submittedName>
        <fullName evidence="1">Uncharacterized protein</fullName>
    </submittedName>
</protein>
<gene>
    <name evidence="1" type="ORF">M436DRAFT_79404</name>
</gene>
<keyword evidence="2" id="KW-1185">Reference proteome</keyword>
<evidence type="ECO:0000313" key="1">
    <source>
        <dbReference type="EMBL" id="KEQ76147.1"/>
    </source>
</evidence>
<dbReference type="Proteomes" id="UP000027730">
    <property type="component" value="Unassembled WGS sequence"/>
</dbReference>
<proteinExistence type="predicted"/>
<dbReference type="HOGENOM" id="CLU_818837_0_0_1"/>